<dbReference type="VEuPathDB" id="FungiDB:LCOR_10808.1"/>
<dbReference type="Pfam" id="PF00155">
    <property type="entry name" value="Aminotran_1_2"/>
    <property type="match status" value="1"/>
</dbReference>
<keyword evidence="3" id="KW-1185">Reference proteome</keyword>
<dbReference type="STRING" id="1263082.A0A068SCN9"/>
<protein>
    <submittedName>
        <fullName evidence="2">Histidinol-phosphate aminotransferase</fullName>
    </submittedName>
</protein>
<dbReference type="EMBL" id="CBTN010000081">
    <property type="protein sequence ID" value="CDH60009.1"/>
    <property type="molecule type" value="Genomic_DNA"/>
</dbReference>
<proteinExistence type="predicted"/>
<dbReference type="AlphaFoldDB" id="A0A068SCN9"/>
<comment type="caution">
    <text evidence="2">The sequence shown here is derived from an EMBL/GenBank/DDBJ whole genome shotgun (WGS) entry which is preliminary data.</text>
</comment>
<dbReference type="Proteomes" id="UP000027586">
    <property type="component" value="Unassembled WGS sequence"/>
</dbReference>
<evidence type="ECO:0000313" key="2">
    <source>
        <dbReference type="EMBL" id="CDH60009.1"/>
    </source>
</evidence>
<feature type="domain" description="Aminotransferase class I/classII large" evidence="1">
    <location>
        <begin position="41"/>
        <end position="371"/>
    </location>
</feature>
<organism evidence="2 3">
    <name type="scientific">Lichtheimia corymbifera JMRC:FSU:9682</name>
    <dbReference type="NCBI Taxonomy" id="1263082"/>
    <lineage>
        <taxon>Eukaryota</taxon>
        <taxon>Fungi</taxon>
        <taxon>Fungi incertae sedis</taxon>
        <taxon>Mucoromycota</taxon>
        <taxon>Mucoromycotina</taxon>
        <taxon>Mucoromycetes</taxon>
        <taxon>Mucorales</taxon>
        <taxon>Lichtheimiaceae</taxon>
        <taxon>Lichtheimia</taxon>
    </lineage>
</organism>
<dbReference type="Gene3D" id="3.40.640.10">
    <property type="entry name" value="Type I PLP-dependent aspartate aminotransferase-like (Major domain)"/>
    <property type="match status" value="1"/>
</dbReference>
<dbReference type="Gene3D" id="3.90.1150.10">
    <property type="entry name" value="Aspartate Aminotransferase, domain 1"/>
    <property type="match status" value="1"/>
</dbReference>
<dbReference type="PANTHER" id="PTHR43799">
    <property type="entry name" value="AMINOTRANSFERASE, PUTATIVE-RELATED"/>
    <property type="match status" value="1"/>
</dbReference>
<keyword evidence="2" id="KW-0808">Transferase</keyword>
<reference evidence="2" key="1">
    <citation type="submission" date="2013-08" db="EMBL/GenBank/DDBJ databases">
        <title>Gene expansion shapes genome architecture in the human pathogen Lichtheimia corymbifera: an evolutionary genomics analysis in the ancient terrestrial Mucorales (Mucoromycotina).</title>
        <authorList>
            <person name="Schwartze V.U."/>
            <person name="Winter S."/>
            <person name="Shelest E."/>
            <person name="Marcet-Houben M."/>
            <person name="Horn F."/>
            <person name="Wehner S."/>
            <person name="Hoffmann K."/>
            <person name="Riege K."/>
            <person name="Sammeth M."/>
            <person name="Nowrousian M."/>
            <person name="Valiante V."/>
            <person name="Linde J."/>
            <person name="Jacobsen I.D."/>
            <person name="Marz M."/>
            <person name="Brakhage A.A."/>
            <person name="Gabaldon T."/>
            <person name="Bocker S."/>
            <person name="Voigt K."/>
        </authorList>
    </citation>
    <scope>NUCLEOTIDE SEQUENCE [LARGE SCALE GENOMIC DNA]</scope>
    <source>
        <strain evidence="2">FSU 9682</strain>
    </source>
</reference>
<dbReference type="SUPFAM" id="SSF53383">
    <property type="entry name" value="PLP-dependent transferases"/>
    <property type="match status" value="1"/>
</dbReference>
<keyword evidence="2" id="KW-0032">Aminotransferase</keyword>
<gene>
    <name evidence="2" type="ORF">LCOR_10808.1</name>
</gene>
<dbReference type="InterPro" id="IPR015422">
    <property type="entry name" value="PyrdxlP-dep_Trfase_small"/>
</dbReference>
<name>A0A068SCN9_9FUNG</name>
<dbReference type="CDD" id="cd00609">
    <property type="entry name" value="AAT_like"/>
    <property type="match status" value="1"/>
</dbReference>
<sequence length="376" mass="42509">MVSTAKKADVWDSKTQTFHGGQEHRFLDNFIEDFSVTTNYMGTPVKALDAAKEAMVDIHHYPAANQEPAKTSLAQFLWPSDYAEHHPRLLMGNGASELIDLVVRKTLQERQAQGVNKPTWKGGPWNVQYQEYQRSAQTNGFEILAPRSTERVDLLCIVNPCNPTGDYFDLASLQEHIRNNVLPGGAVIVDESMQPWLSREFRSDSLITAHAFVKEMWEQHQVGVHLMHSWTKIWCCTGLRVGSVVCPTIGHCEALRKIQVPWSVNGPALKFVEEVVKDTAFLEETWDNTPRLRVNVIEQLKALGHSEWVYHGKPFLSWVWIDMRSESVAEKAVELARAAGVPVRSGKPGYACPTFVRIAVRKEEETSHLINAWKAL</sequence>
<dbReference type="InterPro" id="IPR004839">
    <property type="entry name" value="Aminotransferase_I/II_large"/>
</dbReference>
<dbReference type="GO" id="GO:0030170">
    <property type="term" value="F:pyridoxal phosphate binding"/>
    <property type="evidence" value="ECO:0007669"/>
    <property type="project" value="InterPro"/>
</dbReference>
<accession>A0A068SCN9</accession>
<evidence type="ECO:0000259" key="1">
    <source>
        <dbReference type="Pfam" id="PF00155"/>
    </source>
</evidence>
<evidence type="ECO:0000313" key="3">
    <source>
        <dbReference type="Proteomes" id="UP000027586"/>
    </source>
</evidence>
<dbReference type="InterPro" id="IPR015424">
    <property type="entry name" value="PyrdxlP-dep_Trfase"/>
</dbReference>
<dbReference type="PANTHER" id="PTHR43799:SF1">
    <property type="entry name" value="ASPARTATE AMINOTRANSFERASE"/>
    <property type="match status" value="1"/>
</dbReference>
<dbReference type="OrthoDB" id="2108at2759"/>
<dbReference type="GO" id="GO:0008483">
    <property type="term" value="F:transaminase activity"/>
    <property type="evidence" value="ECO:0007669"/>
    <property type="project" value="UniProtKB-KW"/>
</dbReference>
<dbReference type="InterPro" id="IPR015421">
    <property type="entry name" value="PyrdxlP-dep_Trfase_major"/>
</dbReference>